<evidence type="ECO:0000313" key="1">
    <source>
        <dbReference type="EMBL" id="KAJ9075163.1"/>
    </source>
</evidence>
<dbReference type="Proteomes" id="UP001165960">
    <property type="component" value="Unassembled WGS sequence"/>
</dbReference>
<dbReference type="EMBL" id="QTSX02002657">
    <property type="protein sequence ID" value="KAJ9075163.1"/>
    <property type="molecule type" value="Genomic_DNA"/>
</dbReference>
<reference evidence="1" key="1">
    <citation type="submission" date="2022-04" db="EMBL/GenBank/DDBJ databases">
        <title>Genome of the entomopathogenic fungus Entomophthora muscae.</title>
        <authorList>
            <person name="Elya C."/>
            <person name="Lovett B.R."/>
            <person name="Lee E."/>
            <person name="Macias A.M."/>
            <person name="Hajek A.E."/>
            <person name="De Bivort B.L."/>
            <person name="Kasson M.T."/>
            <person name="De Fine Licht H.H."/>
            <person name="Stajich J.E."/>
        </authorList>
    </citation>
    <scope>NUCLEOTIDE SEQUENCE</scope>
    <source>
        <strain evidence="1">Berkeley</strain>
    </source>
</reference>
<protein>
    <submittedName>
        <fullName evidence="1">Uncharacterized protein</fullName>
    </submittedName>
</protein>
<organism evidence="1 2">
    <name type="scientific">Entomophthora muscae</name>
    <dbReference type="NCBI Taxonomy" id="34485"/>
    <lineage>
        <taxon>Eukaryota</taxon>
        <taxon>Fungi</taxon>
        <taxon>Fungi incertae sedis</taxon>
        <taxon>Zoopagomycota</taxon>
        <taxon>Entomophthoromycotina</taxon>
        <taxon>Entomophthoromycetes</taxon>
        <taxon>Entomophthorales</taxon>
        <taxon>Entomophthoraceae</taxon>
        <taxon>Entomophthora</taxon>
    </lineage>
</organism>
<name>A0ACC2TKI1_9FUNG</name>
<gene>
    <name evidence="1" type="ORF">DSO57_1038767</name>
</gene>
<accession>A0ACC2TKI1</accession>
<comment type="caution">
    <text evidence="1">The sequence shown here is derived from an EMBL/GenBank/DDBJ whole genome shotgun (WGS) entry which is preliminary data.</text>
</comment>
<proteinExistence type="predicted"/>
<keyword evidence="2" id="KW-1185">Reference proteome</keyword>
<evidence type="ECO:0000313" key="2">
    <source>
        <dbReference type="Proteomes" id="UP001165960"/>
    </source>
</evidence>
<sequence>MTIEDGMFGLFLLCLASCSVAGPIGGSVWYPLPAGFNQSKPDTILGLVDHAPLAFDGMYVFGDSACDTGNLFEYSGNTDPDPKAYWRGRFSNGPMWPDYLQARHQLKARNYAFGGAVVNQKNNIVLEVPDFFEQLKAHKSLPSLGAKKPLALIQFVGNDLINQTVTPASVSNDFKAVMQQLIDLGEIKHFLIILTSIIDYASLGFNRALASTADALNAANKGNVTVQTLSVIGLYKRMIAVPPATANPKVWSRTDEYCYDMYTGKKCADPENHLYFDNYHPSTVPNHNSALFVSEAINRIWPH</sequence>